<feature type="transmembrane region" description="Helical" evidence="1">
    <location>
        <begin position="153"/>
        <end position="170"/>
    </location>
</feature>
<feature type="domain" description="Fatty acid desaturase" evidence="2">
    <location>
        <begin position="5"/>
        <end position="234"/>
    </location>
</feature>
<dbReference type="EC" id="1.14.19.-" evidence="3"/>
<evidence type="ECO:0000256" key="1">
    <source>
        <dbReference type="SAM" id="Phobius"/>
    </source>
</evidence>
<feature type="transmembrane region" description="Helical" evidence="1">
    <location>
        <begin position="131"/>
        <end position="147"/>
    </location>
</feature>
<keyword evidence="3" id="KW-0560">Oxidoreductase</keyword>
<dbReference type="Proteomes" id="UP001374803">
    <property type="component" value="Chromosome"/>
</dbReference>
<keyword evidence="1" id="KW-0812">Transmembrane</keyword>
<dbReference type="GO" id="GO:0016491">
    <property type="term" value="F:oxidoreductase activity"/>
    <property type="evidence" value="ECO:0007669"/>
    <property type="project" value="UniProtKB-KW"/>
</dbReference>
<name>A0ABZ2LFG7_9BACT</name>
<evidence type="ECO:0000313" key="4">
    <source>
        <dbReference type="Proteomes" id="UP001374803"/>
    </source>
</evidence>
<dbReference type="InterPro" id="IPR005804">
    <property type="entry name" value="FA_desaturase_dom"/>
</dbReference>
<evidence type="ECO:0000259" key="2">
    <source>
        <dbReference type="Pfam" id="PF00487"/>
    </source>
</evidence>
<keyword evidence="4" id="KW-1185">Reference proteome</keyword>
<sequence>MAPLGGLLVAWHGSFQHETIHGHPTPWRRVNAWFGSMPLSLWLPYGIYREQHEAHHRTPHLTDPLDDPESFYVSKETWSEMSALRRAFLHVNSTLVGRLAFGPAMVIVQFVLGEVRLLLRGAFPLRRMRAWLWHLVGLGVVFAWLGLVCHVSLARYVLLFVYPGLGLTLLRSFIEHRPAMVPEHRVGIVEAGRLWSLLFLNNNLHVVHHEAPWVPWYELPAVYRARRRAVLESNGGFVFPGYLAVAARFAFRPKDSPVHPW</sequence>
<feature type="transmembrane region" description="Helical" evidence="1">
    <location>
        <begin position="99"/>
        <end position="119"/>
    </location>
</feature>
<reference evidence="3" key="1">
    <citation type="submission" date="2021-12" db="EMBL/GenBank/DDBJ databases">
        <title>Discovery of the Pendulisporaceae a myxobacterial family with distinct sporulation behavior and unique specialized metabolism.</title>
        <authorList>
            <person name="Garcia R."/>
            <person name="Popoff A."/>
            <person name="Bader C.D."/>
            <person name="Loehr J."/>
            <person name="Walesch S."/>
            <person name="Walt C."/>
            <person name="Boldt J."/>
            <person name="Bunk B."/>
            <person name="Haeckl F.J.F.P.J."/>
            <person name="Gunesch A.P."/>
            <person name="Birkelbach J."/>
            <person name="Nuebel U."/>
            <person name="Pietschmann T."/>
            <person name="Bach T."/>
            <person name="Mueller R."/>
        </authorList>
    </citation>
    <scope>NUCLEOTIDE SEQUENCE</scope>
    <source>
        <strain evidence="3">MSr11367</strain>
    </source>
</reference>
<accession>A0ABZ2LFG7</accession>
<gene>
    <name evidence="3" type="ORF">LVJ94_13740</name>
</gene>
<protein>
    <submittedName>
        <fullName evidence="3">Fatty acid desaturase</fullName>
        <ecNumber evidence="3">1.14.19.-</ecNumber>
    </submittedName>
</protein>
<evidence type="ECO:0000313" key="3">
    <source>
        <dbReference type="EMBL" id="WXB08294.1"/>
    </source>
</evidence>
<keyword evidence="1" id="KW-1133">Transmembrane helix</keyword>
<keyword evidence="1" id="KW-0472">Membrane</keyword>
<proteinExistence type="predicted"/>
<dbReference type="EMBL" id="CP089983">
    <property type="protein sequence ID" value="WXB08294.1"/>
    <property type="molecule type" value="Genomic_DNA"/>
</dbReference>
<dbReference type="RefSeq" id="WP_394837969.1">
    <property type="nucleotide sequence ID" value="NZ_CP089929.1"/>
</dbReference>
<dbReference type="Pfam" id="PF00487">
    <property type="entry name" value="FA_desaturase"/>
    <property type="match status" value="1"/>
</dbReference>
<organism evidence="3 4">
    <name type="scientific">Pendulispora rubella</name>
    <dbReference type="NCBI Taxonomy" id="2741070"/>
    <lineage>
        <taxon>Bacteria</taxon>
        <taxon>Pseudomonadati</taxon>
        <taxon>Myxococcota</taxon>
        <taxon>Myxococcia</taxon>
        <taxon>Myxococcales</taxon>
        <taxon>Sorangiineae</taxon>
        <taxon>Pendulisporaceae</taxon>
        <taxon>Pendulispora</taxon>
    </lineage>
</organism>